<dbReference type="PANTHER" id="PTHR43790">
    <property type="entry name" value="CARBOHYDRATE TRANSPORT ATP-BINDING PROTEIN MG119-RELATED"/>
    <property type="match status" value="1"/>
</dbReference>
<keyword evidence="8" id="KW-1278">Translocase</keyword>
<keyword evidence="7 11" id="KW-0067">ATP-binding</keyword>
<dbReference type="SUPFAM" id="SSF52540">
    <property type="entry name" value="P-loop containing nucleoside triphosphate hydrolases"/>
    <property type="match status" value="2"/>
</dbReference>
<dbReference type="AlphaFoldDB" id="A0AAU8AAD5"/>
<keyword evidence="6" id="KW-0547">Nucleotide-binding</keyword>
<dbReference type="FunFam" id="3.40.50.300:FF:000127">
    <property type="entry name" value="Ribose import ATP-binding protein RbsA"/>
    <property type="match status" value="1"/>
</dbReference>
<dbReference type="InterPro" id="IPR050107">
    <property type="entry name" value="ABC_carbohydrate_import_ATPase"/>
</dbReference>
<keyword evidence="3" id="KW-1003">Cell membrane</keyword>
<keyword evidence="9" id="KW-0472">Membrane</keyword>
<comment type="subcellular location">
    <subcellularLocation>
        <location evidence="1">Cell membrane</location>
        <topology evidence="1">Peripheral membrane protein</topology>
    </subcellularLocation>
</comment>
<organism evidence="11">
    <name type="scientific">Christensenella massiliensis</name>
    <dbReference type="NCBI Taxonomy" id="1805714"/>
    <lineage>
        <taxon>Bacteria</taxon>
        <taxon>Bacillati</taxon>
        <taxon>Bacillota</taxon>
        <taxon>Clostridia</taxon>
        <taxon>Christensenellales</taxon>
        <taxon>Christensenellaceae</taxon>
        <taxon>Christensenella</taxon>
    </lineage>
</organism>
<gene>
    <name evidence="11" type="ORF">PUP29_02615</name>
</gene>
<evidence type="ECO:0000259" key="10">
    <source>
        <dbReference type="PROSITE" id="PS50893"/>
    </source>
</evidence>
<name>A0AAU8AAD5_9FIRM</name>
<feature type="domain" description="ABC transporter" evidence="10">
    <location>
        <begin position="240"/>
        <end position="491"/>
    </location>
</feature>
<evidence type="ECO:0000256" key="9">
    <source>
        <dbReference type="ARBA" id="ARBA00023136"/>
    </source>
</evidence>
<dbReference type="RefSeq" id="WP_353423775.1">
    <property type="nucleotide sequence ID" value="NZ_CP117826.1"/>
</dbReference>
<dbReference type="InterPro" id="IPR017871">
    <property type="entry name" value="ABC_transporter-like_CS"/>
</dbReference>
<dbReference type="InterPro" id="IPR003439">
    <property type="entry name" value="ABC_transporter-like_ATP-bd"/>
</dbReference>
<proteinExistence type="predicted"/>
<dbReference type="CDD" id="cd03216">
    <property type="entry name" value="ABC_Carb_Monos_I"/>
    <property type="match status" value="1"/>
</dbReference>
<dbReference type="GO" id="GO:0005524">
    <property type="term" value="F:ATP binding"/>
    <property type="evidence" value="ECO:0007669"/>
    <property type="project" value="UniProtKB-KW"/>
</dbReference>
<dbReference type="GO" id="GO:0005886">
    <property type="term" value="C:plasma membrane"/>
    <property type="evidence" value="ECO:0007669"/>
    <property type="project" value="UniProtKB-SubCell"/>
</dbReference>
<evidence type="ECO:0000256" key="8">
    <source>
        <dbReference type="ARBA" id="ARBA00022967"/>
    </source>
</evidence>
<evidence type="ECO:0000313" key="11">
    <source>
        <dbReference type="EMBL" id="XCC62835.1"/>
    </source>
</evidence>
<dbReference type="PANTHER" id="PTHR43790:SF3">
    <property type="entry name" value="D-ALLOSE IMPORT ATP-BINDING PROTEIN ALSA-RELATED"/>
    <property type="match status" value="1"/>
</dbReference>
<evidence type="ECO:0000256" key="3">
    <source>
        <dbReference type="ARBA" id="ARBA00022475"/>
    </source>
</evidence>
<dbReference type="PROSITE" id="PS50893">
    <property type="entry name" value="ABC_TRANSPORTER_2"/>
    <property type="match status" value="2"/>
</dbReference>
<evidence type="ECO:0000256" key="5">
    <source>
        <dbReference type="ARBA" id="ARBA00022737"/>
    </source>
</evidence>
<keyword evidence="5" id="KW-0677">Repeat</keyword>
<evidence type="ECO:0000256" key="2">
    <source>
        <dbReference type="ARBA" id="ARBA00022448"/>
    </source>
</evidence>
<reference evidence="11" key="1">
    <citation type="submission" date="2023-02" db="EMBL/GenBank/DDBJ databases">
        <title>Gut commensal Christensenella minuta modulates host metabolism via a new class of secondary bile acids.</title>
        <authorList>
            <person name="Liu C."/>
        </authorList>
    </citation>
    <scope>NUCLEOTIDE SEQUENCE</scope>
    <source>
        <strain evidence="11">CA70</strain>
    </source>
</reference>
<evidence type="ECO:0000256" key="1">
    <source>
        <dbReference type="ARBA" id="ARBA00004202"/>
    </source>
</evidence>
<evidence type="ECO:0000256" key="6">
    <source>
        <dbReference type="ARBA" id="ARBA00022741"/>
    </source>
</evidence>
<dbReference type="InterPro" id="IPR027417">
    <property type="entry name" value="P-loop_NTPase"/>
</dbReference>
<sequence>MPEKALEMKNISKSFMGVHALRDVSFNAYRGKVNVLIGENGAGKSTLMKVLSGAHTMDSGEIYIDGKLVDIKDPTSAMESGVAMIYQELNLCSDMTAKDNVFLGREKVNGLLVDEKECERKTLELIKEYEMGFHPNDKVGDLPLAKQQMLEIVKAISKDAKIVVMDEPTSSLTVDEVEHLFRIIKKLNANDVTIIYISHRMEELFEIGDYITVMRDGELVGEWPIEEVTKDSLVASMVGREIKDIFPKQQVPIGSTVLEVKNLTKEGVFRDVSFSVKSGEILGMSGLVGAGRTEVCMSIFGALSRDGGDVYLKGERVDIKSPADAMKKKIAYLSEDRKLMGISLMNTIRDNISLSNMEQVSKNGFMVKAKEEELSNNAVKMLSIKTPSIYQLVGNLSGGNQQKVALAKWIERDIDVLILDEPTRGVDVGAKQEIHSLIGEIAKQGIAIILISSELPEILGMSDRIIVMHEGEVKAEINAEEATQESIMSYSV</sequence>
<feature type="domain" description="ABC transporter" evidence="10">
    <location>
        <begin position="6"/>
        <end position="241"/>
    </location>
</feature>
<dbReference type="InterPro" id="IPR003593">
    <property type="entry name" value="AAA+_ATPase"/>
</dbReference>
<dbReference type="EMBL" id="CP117826">
    <property type="protein sequence ID" value="XCC62835.1"/>
    <property type="molecule type" value="Genomic_DNA"/>
</dbReference>
<accession>A0AAU8AAD5</accession>
<dbReference type="CDD" id="cd03215">
    <property type="entry name" value="ABC_Carb_Monos_II"/>
    <property type="match status" value="1"/>
</dbReference>
<dbReference type="SMART" id="SM00382">
    <property type="entry name" value="AAA"/>
    <property type="match status" value="2"/>
</dbReference>
<evidence type="ECO:0000256" key="7">
    <source>
        <dbReference type="ARBA" id="ARBA00022840"/>
    </source>
</evidence>
<dbReference type="Pfam" id="PF00005">
    <property type="entry name" value="ABC_tran"/>
    <property type="match status" value="2"/>
</dbReference>
<keyword evidence="4" id="KW-0762">Sugar transport</keyword>
<dbReference type="Gene3D" id="3.40.50.300">
    <property type="entry name" value="P-loop containing nucleotide triphosphate hydrolases"/>
    <property type="match status" value="2"/>
</dbReference>
<protein>
    <submittedName>
        <fullName evidence="11">Sugar ABC transporter ATP-binding protein</fullName>
    </submittedName>
</protein>
<keyword evidence="2" id="KW-0813">Transport</keyword>
<dbReference type="GO" id="GO:0016887">
    <property type="term" value="F:ATP hydrolysis activity"/>
    <property type="evidence" value="ECO:0007669"/>
    <property type="project" value="InterPro"/>
</dbReference>
<dbReference type="PROSITE" id="PS00211">
    <property type="entry name" value="ABC_TRANSPORTER_1"/>
    <property type="match status" value="1"/>
</dbReference>
<evidence type="ECO:0000256" key="4">
    <source>
        <dbReference type="ARBA" id="ARBA00022597"/>
    </source>
</evidence>